<dbReference type="GO" id="GO:0003677">
    <property type="term" value="F:DNA binding"/>
    <property type="evidence" value="ECO:0007669"/>
    <property type="project" value="InterPro"/>
</dbReference>
<evidence type="ECO:0000313" key="2">
    <source>
        <dbReference type="EMBL" id="MBE7525477.1"/>
    </source>
</evidence>
<proteinExistence type="predicted"/>
<feature type="domain" description="Helix-turn-helix" evidence="1">
    <location>
        <begin position="15"/>
        <end position="58"/>
    </location>
</feature>
<sequence length="96" mass="11245">MSLMAEQLSAPLRVTLSEASRLFGVHEKTLRRAIHSGEIRYIVVRGRYRLHFDSLMVWSQKKTTIRNKRDSHGIGQWVEQWKIRNTLYSPRPPDGV</sequence>
<gene>
    <name evidence="2" type="ORF">HS096_03790</name>
</gene>
<dbReference type="EMBL" id="JABTTY010000001">
    <property type="protein sequence ID" value="MBE7525477.1"/>
    <property type="molecule type" value="Genomic_DNA"/>
</dbReference>
<dbReference type="InterPro" id="IPR010093">
    <property type="entry name" value="SinI_DNA-bd"/>
</dbReference>
<evidence type="ECO:0000313" key="3">
    <source>
        <dbReference type="Proteomes" id="UP000710385"/>
    </source>
</evidence>
<dbReference type="Pfam" id="PF12728">
    <property type="entry name" value="HTH_17"/>
    <property type="match status" value="1"/>
</dbReference>
<comment type="caution">
    <text evidence="2">The sequence shown here is derived from an EMBL/GenBank/DDBJ whole genome shotgun (WGS) entry which is preliminary data.</text>
</comment>
<reference evidence="2" key="1">
    <citation type="submission" date="2020-05" db="EMBL/GenBank/DDBJ databases">
        <title>High-Quality Genomes of Partial-Nitritation/Anammox System by Hierarchical Clustering Based Hybrid Assembly.</title>
        <authorList>
            <person name="Liu L."/>
            <person name="Wang Y."/>
            <person name="Che Y."/>
            <person name="Chen Y."/>
            <person name="Xia Y."/>
            <person name="Luo R."/>
            <person name="Cheng S.H."/>
            <person name="Zheng C."/>
            <person name="Zhang T."/>
        </authorList>
    </citation>
    <scope>NUCLEOTIDE SEQUENCE</scope>
    <source>
        <strain evidence="2">H1_PAT1</strain>
    </source>
</reference>
<dbReference type="NCBIfam" id="TIGR01764">
    <property type="entry name" value="excise"/>
    <property type="match status" value="1"/>
</dbReference>
<evidence type="ECO:0000259" key="1">
    <source>
        <dbReference type="Pfam" id="PF12728"/>
    </source>
</evidence>
<accession>A0A928TQN3</accession>
<protein>
    <submittedName>
        <fullName evidence="2">Helix-turn-helix domain-containing protein</fullName>
    </submittedName>
</protein>
<organism evidence="2 3">
    <name type="scientific">candidate division WWE3 bacterium</name>
    <dbReference type="NCBI Taxonomy" id="2053526"/>
    <lineage>
        <taxon>Bacteria</taxon>
        <taxon>Katanobacteria</taxon>
    </lineage>
</organism>
<dbReference type="InterPro" id="IPR041657">
    <property type="entry name" value="HTH_17"/>
</dbReference>
<dbReference type="AlphaFoldDB" id="A0A928TQN3"/>
<name>A0A928TQN3_UNCKA</name>
<dbReference type="Proteomes" id="UP000710385">
    <property type="component" value="Unassembled WGS sequence"/>
</dbReference>